<evidence type="ECO:0000313" key="2">
    <source>
        <dbReference type="Proteomes" id="UP000001396"/>
    </source>
</evidence>
<accession>D3BHR3</accession>
<dbReference type="GeneID" id="31363757"/>
<dbReference type="RefSeq" id="XP_020430937.1">
    <property type="nucleotide sequence ID" value="XM_020579098.1"/>
</dbReference>
<dbReference type="InParanoid" id="D3BHR3"/>
<proteinExistence type="predicted"/>
<gene>
    <name evidence="1" type="ORF">PPL_08277</name>
</gene>
<dbReference type="Proteomes" id="UP000001396">
    <property type="component" value="Unassembled WGS sequence"/>
</dbReference>
<organism evidence="1 2">
    <name type="scientific">Heterostelium pallidum (strain ATCC 26659 / Pp 5 / PN500)</name>
    <name type="common">Cellular slime mold</name>
    <name type="synonym">Polysphondylium pallidum</name>
    <dbReference type="NCBI Taxonomy" id="670386"/>
    <lineage>
        <taxon>Eukaryota</taxon>
        <taxon>Amoebozoa</taxon>
        <taxon>Evosea</taxon>
        <taxon>Eumycetozoa</taxon>
        <taxon>Dictyostelia</taxon>
        <taxon>Acytosteliales</taxon>
        <taxon>Acytosteliaceae</taxon>
        <taxon>Heterostelium</taxon>
    </lineage>
</organism>
<keyword evidence="2" id="KW-1185">Reference proteome</keyword>
<protein>
    <submittedName>
        <fullName evidence="1">Uncharacterized protein</fullName>
    </submittedName>
</protein>
<reference evidence="1 2" key="1">
    <citation type="journal article" date="2011" name="Genome Res.">
        <title>Phylogeny-wide analysis of social amoeba genomes highlights ancient origins for complex intercellular communication.</title>
        <authorList>
            <person name="Heidel A.J."/>
            <person name="Lawal H.M."/>
            <person name="Felder M."/>
            <person name="Schilde C."/>
            <person name="Helps N.R."/>
            <person name="Tunggal B."/>
            <person name="Rivero F."/>
            <person name="John U."/>
            <person name="Schleicher M."/>
            <person name="Eichinger L."/>
            <person name="Platzer M."/>
            <person name="Noegel A.A."/>
            <person name="Schaap P."/>
            <person name="Gloeckner G."/>
        </authorList>
    </citation>
    <scope>NUCLEOTIDE SEQUENCE [LARGE SCALE GENOMIC DNA]</scope>
    <source>
        <strain evidence="2">ATCC 26659 / Pp 5 / PN500</strain>
    </source>
</reference>
<dbReference type="AlphaFoldDB" id="D3BHR3"/>
<dbReference type="EMBL" id="ADBJ01000037">
    <property type="protein sequence ID" value="EFA78813.1"/>
    <property type="molecule type" value="Genomic_DNA"/>
</dbReference>
<sequence length="188" mass="22104">MIFNDSLYSIPFRENMMIQMDLTNRTFTENKIDVDYEIRPISACNDNNGNIFIYDIENKRFIKYDVETKQSILFLIVSSISSYIYSLIGVDSGNFKYSIEDNQWETFFRDDKLEREYCGCAVRFKVEETGENDKTFFDRIVSSFAQILPTFSPVSSTLNLTAPFDQSSLWTPWYRINISLVRTIIKQQ</sequence>
<evidence type="ECO:0000313" key="1">
    <source>
        <dbReference type="EMBL" id="EFA78813.1"/>
    </source>
</evidence>
<comment type="caution">
    <text evidence="1">The sequence shown here is derived from an EMBL/GenBank/DDBJ whole genome shotgun (WGS) entry which is preliminary data.</text>
</comment>
<name>D3BHR3_HETP5</name>